<comment type="caution">
    <text evidence="9">The sequence shown here is derived from an EMBL/GenBank/DDBJ whole genome shotgun (WGS) entry which is preliminary data.</text>
</comment>
<keyword evidence="2" id="KW-1003">Cell membrane</keyword>
<feature type="compositionally biased region" description="Polar residues" evidence="6">
    <location>
        <begin position="694"/>
        <end position="704"/>
    </location>
</feature>
<evidence type="ECO:0000256" key="3">
    <source>
        <dbReference type="ARBA" id="ARBA00022692"/>
    </source>
</evidence>
<dbReference type="InterPro" id="IPR032689">
    <property type="entry name" value="TraG-D_C"/>
</dbReference>
<dbReference type="Proteomes" id="UP000460157">
    <property type="component" value="Unassembled WGS sequence"/>
</dbReference>
<evidence type="ECO:0000313" key="9">
    <source>
        <dbReference type="EMBL" id="MVT25723.1"/>
    </source>
</evidence>
<evidence type="ECO:0000256" key="6">
    <source>
        <dbReference type="SAM" id="MobiDB-lite"/>
    </source>
</evidence>
<feature type="domain" description="TraD/TraG TraM recognition site" evidence="8">
    <location>
        <begin position="436"/>
        <end position="554"/>
    </location>
</feature>
<protein>
    <submittedName>
        <fullName evidence="9">TraM recognition domain-containing protein</fullName>
    </submittedName>
</protein>
<keyword evidence="4 7" id="KW-1133">Transmembrane helix</keyword>
<evidence type="ECO:0000256" key="1">
    <source>
        <dbReference type="ARBA" id="ARBA00004651"/>
    </source>
</evidence>
<evidence type="ECO:0000256" key="5">
    <source>
        <dbReference type="ARBA" id="ARBA00023136"/>
    </source>
</evidence>
<dbReference type="AlphaFoldDB" id="A0A7K1UGY7"/>
<proteinExistence type="predicted"/>
<keyword evidence="3 7" id="KW-0812">Transmembrane</keyword>
<feature type="compositionally biased region" description="Basic and acidic residues" evidence="6">
    <location>
        <begin position="705"/>
        <end position="724"/>
    </location>
</feature>
<accession>A0A7K1UGY7</accession>
<dbReference type="Pfam" id="PF12696">
    <property type="entry name" value="TraG-D_C"/>
    <property type="match status" value="1"/>
</dbReference>
<dbReference type="EMBL" id="WRPM01000031">
    <property type="protein sequence ID" value="MVT25723.1"/>
    <property type="molecule type" value="Genomic_DNA"/>
</dbReference>
<sequence>MFRERDNRMMPTTGGDIAMYAVGALVALLAALTGLGMVANRVACGQWAAPSGVFDPLTFVGTGDATAFGETETGCTAPTWGVGVAWGLFLVVAIVGTLGGFAAYTKYRQSDKYFIARMRRREGLAKRAEIREWMGPKAAKKATGKVRPTLEKKDRTPEAGNILLGHSEGVPCWASLEESQVLLGPPRSGKGVNVLVGAIVDAPGPVITTSSRADNYSMTAPLRAKKGPVTLFDPQGLTGKATTLKWSPITGCEKPQVANQRASSLIGAAGLAADGNNSEWRAPAIDIMQALLHAAALENRSVDDLMLWGKSSAQARAAVEILREHEEKGTAAVGWGAALESVIEGDPKMRANMWFGVSNAVQGLSVDAVRQTLNPRSADETFDIDRFIKESGTLYIVGTKTGGSSAGPFLIAMMDAITERAREIAAKRKGNRLDPPLALILDEIANITRAWEGLVQLMADGGGVGISAMPVFQSLAQVRDAWGEQAASAIFDAATIKIQLGGASGTRDLEEIQKLAGQREIIRASKSRQKDGSSVSDQIHDKNVLEIDELRRLPFSWAIVLFRKQRPIFMNLKPYWKRKDADEIDQAKKAYAKSLLDPEHEHEWEAMLRPPEHAQPVHHQASSAGLEAAPAQGMGPRHSTGTPHRPVTSTTNGVQTVHSSHQVNPETGTVGTTETGREWFRRTRSDPHHFPAPQTATVEPTESTARPRTDQRRNRDRDRDVTVF</sequence>
<feature type="compositionally biased region" description="Polar residues" evidence="6">
    <location>
        <begin position="639"/>
        <end position="665"/>
    </location>
</feature>
<dbReference type="PANTHER" id="PTHR37937">
    <property type="entry name" value="CONJUGATIVE TRANSFER: DNA TRANSPORT"/>
    <property type="match status" value="1"/>
</dbReference>
<dbReference type="CDD" id="cd01127">
    <property type="entry name" value="TrwB_TraG_TraD_VirD4"/>
    <property type="match status" value="1"/>
</dbReference>
<dbReference type="InterPro" id="IPR051539">
    <property type="entry name" value="T4SS-coupling_protein"/>
</dbReference>
<dbReference type="PANTHER" id="PTHR37937:SF1">
    <property type="entry name" value="CONJUGATIVE TRANSFER: DNA TRANSPORT"/>
    <property type="match status" value="1"/>
</dbReference>
<keyword evidence="10" id="KW-1185">Reference proteome</keyword>
<feature type="transmembrane region" description="Helical" evidence="7">
    <location>
        <begin position="84"/>
        <end position="104"/>
    </location>
</feature>
<reference evidence="9 10" key="1">
    <citation type="submission" date="2019-12" db="EMBL/GenBank/DDBJ databases">
        <title>Nesterenkonia muleiensis sp. nov., a novel actinobacterium isolated from sap of Populus euphratica.</title>
        <authorList>
            <person name="Wang R."/>
        </authorList>
    </citation>
    <scope>NUCLEOTIDE SEQUENCE [LARGE SCALE GENOMIC DNA]</scope>
    <source>
        <strain evidence="9 10">F10</strain>
    </source>
</reference>
<dbReference type="InterPro" id="IPR027417">
    <property type="entry name" value="P-loop_NTPase"/>
</dbReference>
<dbReference type="GO" id="GO:0005886">
    <property type="term" value="C:plasma membrane"/>
    <property type="evidence" value="ECO:0007669"/>
    <property type="project" value="UniProtKB-SubCell"/>
</dbReference>
<evidence type="ECO:0000313" key="10">
    <source>
        <dbReference type="Proteomes" id="UP000460157"/>
    </source>
</evidence>
<feature type="region of interest" description="Disordered" evidence="6">
    <location>
        <begin position="614"/>
        <end position="724"/>
    </location>
</feature>
<evidence type="ECO:0000256" key="4">
    <source>
        <dbReference type="ARBA" id="ARBA00022989"/>
    </source>
</evidence>
<comment type="subcellular location">
    <subcellularLocation>
        <location evidence="1">Cell membrane</location>
        <topology evidence="1">Multi-pass membrane protein</topology>
    </subcellularLocation>
</comment>
<evidence type="ECO:0000256" key="7">
    <source>
        <dbReference type="SAM" id="Phobius"/>
    </source>
</evidence>
<organism evidence="9 10">
    <name type="scientific">Nesterenkonia alkaliphila</name>
    <dbReference type="NCBI Taxonomy" id="1463631"/>
    <lineage>
        <taxon>Bacteria</taxon>
        <taxon>Bacillati</taxon>
        <taxon>Actinomycetota</taxon>
        <taxon>Actinomycetes</taxon>
        <taxon>Micrococcales</taxon>
        <taxon>Micrococcaceae</taxon>
        <taxon>Nesterenkonia</taxon>
    </lineage>
</organism>
<keyword evidence="5 7" id="KW-0472">Membrane</keyword>
<dbReference type="Gene3D" id="3.40.50.300">
    <property type="entry name" value="P-loop containing nucleotide triphosphate hydrolases"/>
    <property type="match status" value="1"/>
</dbReference>
<dbReference type="SUPFAM" id="SSF52540">
    <property type="entry name" value="P-loop containing nucleoside triphosphate hydrolases"/>
    <property type="match status" value="1"/>
</dbReference>
<evidence type="ECO:0000259" key="8">
    <source>
        <dbReference type="Pfam" id="PF12696"/>
    </source>
</evidence>
<gene>
    <name evidence="9" type="ORF">GNZ21_04990</name>
</gene>
<name>A0A7K1UGY7_9MICC</name>
<evidence type="ECO:0000256" key="2">
    <source>
        <dbReference type="ARBA" id="ARBA00022475"/>
    </source>
</evidence>
<feature type="compositionally biased region" description="Basic and acidic residues" evidence="6">
    <location>
        <begin position="675"/>
        <end position="689"/>
    </location>
</feature>
<dbReference type="OrthoDB" id="226701at2"/>